<evidence type="ECO:0000256" key="2">
    <source>
        <dbReference type="ARBA" id="ARBA00006824"/>
    </source>
</evidence>
<evidence type="ECO:0000313" key="8">
    <source>
        <dbReference type="Ensembl" id="ENSSHAP00000029710.1"/>
    </source>
</evidence>
<evidence type="ECO:0000256" key="5">
    <source>
        <dbReference type="ARBA" id="ARBA00023136"/>
    </source>
</evidence>
<dbReference type="CTD" id="5827"/>
<evidence type="ECO:0000256" key="7">
    <source>
        <dbReference type="SAM" id="MobiDB-lite"/>
    </source>
</evidence>
<evidence type="ECO:0000256" key="6">
    <source>
        <dbReference type="RuleBase" id="RU363053"/>
    </source>
</evidence>
<dbReference type="InterPro" id="IPR007248">
    <property type="entry name" value="Mpv17_PMP22"/>
</dbReference>
<comment type="subcellular location">
    <subcellularLocation>
        <location evidence="1">Membrane</location>
        <topology evidence="1">Multi-pass membrane protein</topology>
    </subcellularLocation>
</comment>
<dbReference type="Ensembl" id="ENSSHAT00000051662.1">
    <property type="protein sequence ID" value="ENSSHAP00000029710.1"/>
    <property type="gene ID" value="ENSSHAG00000020767.1"/>
</dbReference>
<dbReference type="FunCoup" id="A0A7N4NWX4">
    <property type="interactions" value="490"/>
</dbReference>
<evidence type="ECO:0000256" key="4">
    <source>
        <dbReference type="ARBA" id="ARBA00022989"/>
    </source>
</evidence>
<dbReference type="GO" id="GO:0032991">
    <property type="term" value="C:protein-containing complex"/>
    <property type="evidence" value="ECO:0007669"/>
    <property type="project" value="Ensembl"/>
</dbReference>
<protein>
    <submittedName>
        <fullName evidence="8">Peroxisomal membrane protein 2</fullName>
    </submittedName>
</protein>
<name>A0A7N4NWX4_SARHA</name>
<dbReference type="PANTHER" id="PTHR11266:SF80">
    <property type="entry name" value="PEROXISOMAL MEMBRANE PROTEIN 2"/>
    <property type="match status" value="1"/>
</dbReference>
<accession>A0A7N4NWX4</accession>
<sequence>MAASAARERRERLREPGKSPGFVRAAARSPRGRRPAPLPRARNGRPSPAFALEPRSRRGPHWAGLLPMAPEVSTLRAGARSLPQRALKQYLLLLRLYPVLTKAATSGILSAFGNFLSQIIERVRKKGRWFQNLDLRGPLRYAIFGFFFSGPLSHFFYLYLDHWIPAAVSFSGVKRLLVDRLVFGPAFLFFFFFCMNLLEGKDMAAFFAKVKTGYWPALQMNWKVWTPIQFININYIPLQFRVLFANIVALFWYTYLASLGK</sequence>
<dbReference type="KEGG" id="shr:100927660"/>
<keyword evidence="5 6" id="KW-0472">Membrane</keyword>
<reference evidence="8" key="3">
    <citation type="submission" date="2025-09" db="UniProtKB">
        <authorList>
            <consortium name="Ensembl"/>
        </authorList>
    </citation>
    <scope>IDENTIFICATION</scope>
</reference>
<evidence type="ECO:0000313" key="9">
    <source>
        <dbReference type="Proteomes" id="UP000007648"/>
    </source>
</evidence>
<reference evidence="8 9" key="1">
    <citation type="journal article" date="2011" name="Proc. Natl. Acad. Sci. U.S.A.">
        <title>Genetic diversity and population structure of the endangered marsupial Sarcophilus harrisii (Tasmanian devil).</title>
        <authorList>
            <person name="Miller W."/>
            <person name="Hayes V.M."/>
            <person name="Ratan A."/>
            <person name="Petersen D.C."/>
            <person name="Wittekindt N.E."/>
            <person name="Miller J."/>
            <person name="Walenz B."/>
            <person name="Knight J."/>
            <person name="Qi J."/>
            <person name="Zhao F."/>
            <person name="Wang Q."/>
            <person name="Bedoya-Reina O.C."/>
            <person name="Katiyar N."/>
            <person name="Tomsho L.P."/>
            <person name="Kasson L.M."/>
            <person name="Hardie R.A."/>
            <person name="Woodbridge P."/>
            <person name="Tindall E.A."/>
            <person name="Bertelsen M.F."/>
            <person name="Dixon D."/>
            <person name="Pyecroft S."/>
            <person name="Helgen K.M."/>
            <person name="Lesk A.M."/>
            <person name="Pringle T.H."/>
            <person name="Patterson N."/>
            <person name="Zhang Y."/>
            <person name="Kreiss A."/>
            <person name="Woods G.M."/>
            <person name="Jones M.E."/>
            <person name="Schuster S.C."/>
        </authorList>
    </citation>
    <scope>NUCLEOTIDE SEQUENCE [LARGE SCALE GENOMIC DNA]</scope>
</reference>
<organism evidence="8 9">
    <name type="scientific">Sarcophilus harrisii</name>
    <name type="common">Tasmanian devil</name>
    <name type="synonym">Sarcophilus laniarius</name>
    <dbReference type="NCBI Taxonomy" id="9305"/>
    <lineage>
        <taxon>Eukaryota</taxon>
        <taxon>Metazoa</taxon>
        <taxon>Chordata</taxon>
        <taxon>Craniata</taxon>
        <taxon>Vertebrata</taxon>
        <taxon>Euteleostomi</taxon>
        <taxon>Mammalia</taxon>
        <taxon>Metatheria</taxon>
        <taxon>Dasyuromorphia</taxon>
        <taxon>Dasyuridae</taxon>
        <taxon>Sarcophilus</taxon>
    </lineage>
</organism>
<dbReference type="InParanoid" id="A0A7N4NWX4"/>
<feature type="region of interest" description="Disordered" evidence="7">
    <location>
        <begin position="1"/>
        <end position="56"/>
    </location>
</feature>
<dbReference type="Pfam" id="PF04117">
    <property type="entry name" value="Mpv17_PMP22"/>
    <property type="match status" value="1"/>
</dbReference>
<proteinExistence type="inferred from homology"/>
<reference evidence="8" key="2">
    <citation type="submission" date="2025-08" db="UniProtKB">
        <authorList>
            <consortium name="Ensembl"/>
        </authorList>
    </citation>
    <scope>IDENTIFICATION</scope>
</reference>
<feature type="transmembrane region" description="Helical" evidence="6">
    <location>
        <begin position="238"/>
        <end position="255"/>
    </location>
</feature>
<dbReference type="OrthoDB" id="860at2759"/>
<dbReference type="AlphaFoldDB" id="A0A7N4NWX4"/>
<evidence type="ECO:0000256" key="3">
    <source>
        <dbReference type="ARBA" id="ARBA00022692"/>
    </source>
</evidence>
<feature type="compositionally biased region" description="Basic and acidic residues" evidence="7">
    <location>
        <begin position="1"/>
        <end position="17"/>
    </location>
</feature>
<dbReference type="Proteomes" id="UP000007648">
    <property type="component" value="Unassembled WGS sequence"/>
</dbReference>
<keyword evidence="9" id="KW-1185">Reference proteome</keyword>
<dbReference type="RefSeq" id="XP_003760953.2">
    <property type="nucleotide sequence ID" value="XM_003760905.4"/>
</dbReference>
<comment type="similarity">
    <text evidence="2 6">Belongs to the peroxisomal membrane protein PXMP2/4 family.</text>
</comment>
<keyword evidence="3 6" id="KW-0812">Transmembrane</keyword>
<dbReference type="PANTHER" id="PTHR11266">
    <property type="entry name" value="PEROXISOMAL MEMBRANE PROTEIN 2, PXMP2 MPV17"/>
    <property type="match status" value="1"/>
</dbReference>
<feature type="transmembrane region" description="Helical" evidence="6">
    <location>
        <begin position="141"/>
        <end position="160"/>
    </location>
</feature>
<gene>
    <name evidence="8" type="primary">PXMP2</name>
</gene>
<dbReference type="GeneTree" id="ENSGT00940000161539"/>
<dbReference type="GeneID" id="100927660"/>
<feature type="transmembrane region" description="Helical" evidence="6">
    <location>
        <begin position="180"/>
        <end position="198"/>
    </location>
</feature>
<keyword evidence="4 6" id="KW-1133">Transmembrane helix</keyword>
<dbReference type="GO" id="GO:0005778">
    <property type="term" value="C:peroxisomal membrane"/>
    <property type="evidence" value="ECO:0007669"/>
    <property type="project" value="Ensembl"/>
</dbReference>
<evidence type="ECO:0000256" key="1">
    <source>
        <dbReference type="ARBA" id="ARBA00004141"/>
    </source>
</evidence>